<dbReference type="SUPFAM" id="SSF53474">
    <property type="entry name" value="alpha/beta-Hydrolases"/>
    <property type="match status" value="1"/>
</dbReference>
<dbReference type="OrthoDB" id="135231at2"/>
<evidence type="ECO:0000259" key="1">
    <source>
        <dbReference type="Pfam" id="PF12697"/>
    </source>
</evidence>
<dbReference type="RefSeq" id="WP_155438508.1">
    <property type="nucleotide sequence ID" value="NZ_WNLA01000004.1"/>
</dbReference>
<dbReference type="PANTHER" id="PTHR43689">
    <property type="entry name" value="HYDROLASE"/>
    <property type="match status" value="1"/>
</dbReference>
<dbReference type="GO" id="GO:0016787">
    <property type="term" value="F:hydrolase activity"/>
    <property type="evidence" value="ECO:0007669"/>
    <property type="project" value="UniProtKB-KW"/>
</dbReference>
<comment type="caution">
    <text evidence="2">The sequence shown here is derived from an EMBL/GenBank/DDBJ whole genome shotgun (WGS) entry which is preliminary data.</text>
</comment>
<accession>A0A6L6PYA0</accession>
<gene>
    <name evidence="2" type="ORF">GM668_08350</name>
</gene>
<keyword evidence="3" id="KW-1185">Reference proteome</keyword>
<dbReference type="InterPro" id="IPR029058">
    <property type="entry name" value="AB_hydrolase_fold"/>
</dbReference>
<protein>
    <submittedName>
        <fullName evidence="2">Alpha/beta fold hydrolase</fullName>
    </submittedName>
</protein>
<dbReference type="Pfam" id="PF12697">
    <property type="entry name" value="Abhydrolase_6"/>
    <property type="match status" value="1"/>
</dbReference>
<sequence>MMVELQGYGRLHYEWIAGPEQRPVLVFLHEGLGCTAMWKAFPQQLCAMTGCPGLVYDRLGYGLSDPLVKPRSVLYLHETTLVELPAVLDPLLQGRPYIVIGHSDGGSIALLHGATQPAGLLGIITEAAHVFVEDVTLDGIRTALQAWDAGKLRGLERYHGDKTSTIFHAWADTWLTPSFAQWNIEGVLASIACPVLALQGEGDQYGTAAQLESIAARAPRALPHMLPDCGHTPHLENPEATLAAMSAFIARLHGA</sequence>
<name>A0A6L6PYA0_9BURK</name>
<dbReference type="InterPro" id="IPR000073">
    <property type="entry name" value="AB_hydrolase_1"/>
</dbReference>
<dbReference type="AlphaFoldDB" id="A0A6L6PYA0"/>
<dbReference type="Gene3D" id="3.40.50.1820">
    <property type="entry name" value="alpha/beta hydrolase"/>
    <property type="match status" value="1"/>
</dbReference>
<dbReference type="EMBL" id="WNLA01000004">
    <property type="protein sequence ID" value="MTW02101.1"/>
    <property type="molecule type" value="Genomic_DNA"/>
</dbReference>
<proteinExistence type="predicted"/>
<keyword evidence="2" id="KW-0378">Hydrolase</keyword>
<evidence type="ECO:0000313" key="2">
    <source>
        <dbReference type="EMBL" id="MTW02101.1"/>
    </source>
</evidence>
<organism evidence="2 3">
    <name type="scientific">Pseudoduganella ginsengisoli</name>
    <dbReference type="NCBI Taxonomy" id="1462440"/>
    <lineage>
        <taxon>Bacteria</taxon>
        <taxon>Pseudomonadati</taxon>
        <taxon>Pseudomonadota</taxon>
        <taxon>Betaproteobacteria</taxon>
        <taxon>Burkholderiales</taxon>
        <taxon>Oxalobacteraceae</taxon>
        <taxon>Telluria group</taxon>
        <taxon>Pseudoduganella</taxon>
    </lineage>
</organism>
<feature type="domain" description="AB hydrolase-1" evidence="1">
    <location>
        <begin position="25"/>
        <end position="243"/>
    </location>
</feature>
<dbReference type="Proteomes" id="UP000484015">
    <property type="component" value="Unassembled WGS sequence"/>
</dbReference>
<evidence type="ECO:0000313" key="3">
    <source>
        <dbReference type="Proteomes" id="UP000484015"/>
    </source>
</evidence>
<dbReference type="PANTHER" id="PTHR43689:SF8">
    <property type="entry name" value="ALPHA_BETA-HYDROLASES SUPERFAMILY PROTEIN"/>
    <property type="match status" value="1"/>
</dbReference>
<reference evidence="2 3" key="1">
    <citation type="submission" date="2019-11" db="EMBL/GenBank/DDBJ databases">
        <title>Type strains purchased from KCTC, JCM and DSMZ.</title>
        <authorList>
            <person name="Lu H."/>
        </authorList>
    </citation>
    <scope>NUCLEOTIDE SEQUENCE [LARGE SCALE GENOMIC DNA]</scope>
    <source>
        <strain evidence="2 3">KCTC 42409</strain>
    </source>
</reference>